<organism evidence="1 2">
    <name type="scientific">Hydrogenophaga borbori</name>
    <dbReference type="NCBI Taxonomy" id="2294117"/>
    <lineage>
        <taxon>Bacteria</taxon>
        <taxon>Pseudomonadati</taxon>
        <taxon>Pseudomonadota</taxon>
        <taxon>Betaproteobacteria</taxon>
        <taxon>Burkholderiales</taxon>
        <taxon>Comamonadaceae</taxon>
        <taxon>Hydrogenophaga</taxon>
    </lineage>
</organism>
<dbReference type="EMBL" id="QVLS01000002">
    <property type="protein sequence ID" value="RFP81130.1"/>
    <property type="molecule type" value="Genomic_DNA"/>
</dbReference>
<name>A0A372ENE1_9BURK</name>
<dbReference type="Pfam" id="PF22817">
    <property type="entry name" value="ApeP-like"/>
    <property type="match status" value="1"/>
</dbReference>
<dbReference type="InterPro" id="IPR016776">
    <property type="entry name" value="ApeP-like_dehydratase"/>
</dbReference>
<dbReference type="InterPro" id="IPR029069">
    <property type="entry name" value="HotDog_dom_sf"/>
</dbReference>
<proteinExistence type="predicted"/>
<dbReference type="SUPFAM" id="SSF54637">
    <property type="entry name" value="Thioesterase/thiol ester dehydrase-isomerase"/>
    <property type="match status" value="1"/>
</dbReference>
<evidence type="ECO:0000313" key="1">
    <source>
        <dbReference type="EMBL" id="RFP81130.1"/>
    </source>
</evidence>
<dbReference type="Proteomes" id="UP000261931">
    <property type="component" value="Unassembled WGS sequence"/>
</dbReference>
<gene>
    <name evidence="1" type="ORF">DY262_04980</name>
</gene>
<keyword evidence="2" id="KW-1185">Reference proteome</keyword>
<comment type="caution">
    <text evidence="1">The sequence shown here is derived from an EMBL/GenBank/DDBJ whole genome shotgun (WGS) entry which is preliminary data.</text>
</comment>
<evidence type="ECO:0000313" key="2">
    <source>
        <dbReference type="Proteomes" id="UP000261931"/>
    </source>
</evidence>
<accession>A0A372ENE1</accession>
<protein>
    <submittedName>
        <fullName evidence="1">3-hydroxylacyl-ACP dehydratase</fullName>
    </submittedName>
</protein>
<sequence length="160" mass="16572">MTDPTPHAPLDRDAIARRIPHQLDMCLLDAVRHWSPEAIHCEARLDSLATHPLRGADGALGAVHAIEYAAQAMAVHGALVAGLHEAPRAGYLASVRGVNLHTLSIEAADAPLRVRAERLSGDARNVLYGFSVEGARGALADGRAAVVLDAAGLASDGGAA</sequence>
<reference evidence="1 2" key="1">
    <citation type="submission" date="2018-08" db="EMBL/GenBank/DDBJ databases">
        <title>Hydrogenophaga sp. LA-38 isolated from sludge.</title>
        <authorList>
            <person name="Im W.-T."/>
        </authorList>
    </citation>
    <scope>NUCLEOTIDE SEQUENCE [LARGE SCALE GENOMIC DNA]</scope>
    <source>
        <strain evidence="1 2">LA-38</strain>
    </source>
</reference>
<dbReference type="Gene3D" id="3.10.129.10">
    <property type="entry name" value="Hotdog Thioesterase"/>
    <property type="match status" value="1"/>
</dbReference>
<dbReference type="AlphaFoldDB" id="A0A372ENE1"/>
<dbReference type="RefSeq" id="WP_116957859.1">
    <property type="nucleotide sequence ID" value="NZ_QVLS01000002.1"/>
</dbReference>